<evidence type="ECO:0008006" key="3">
    <source>
        <dbReference type="Google" id="ProtNLM"/>
    </source>
</evidence>
<accession>A0A4Y7PJK0</accession>
<protein>
    <recommendedName>
        <fullName evidence="3">F-box domain-containing protein</fullName>
    </recommendedName>
</protein>
<proteinExistence type="predicted"/>
<keyword evidence="2" id="KW-1185">Reference proteome</keyword>
<dbReference type="AlphaFoldDB" id="A0A4Y7PJK0"/>
<sequence length="163" mass="18542">MPGEQLIFAFFRAQENVPNVESFHINNTSIPMSGPVHSDATADTAKSLSTLSVRVSLVYPPVITTPFVRLRTLSVKHGEPYQCLRLLKYCPVLEELNLSFYDVPKIVSLSDDQTILPRFRNFRLSHTGNDEHGYSYLPLQHGGELVYYWIVFNLQAYGNFPYG</sequence>
<dbReference type="EMBL" id="ML170283">
    <property type="protein sequence ID" value="TDL15258.1"/>
    <property type="molecule type" value="Genomic_DNA"/>
</dbReference>
<gene>
    <name evidence="1" type="ORF">BD410DRAFT_124437</name>
</gene>
<dbReference type="Proteomes" id="UP000294933">
    <property type="component" value="Unassembled WGS sequence"/>
</dbReference>
<organism evidence="1 2">
    <name type="scientific">Rickenella mellea</name>
    <dbReference type="NCBI Taxonomy" id="50990"/>
    <lineage>
        <taxon>Eukaryota</taxon>
        <taxon>Fungi</taxon>
        <taxon>Dikarya</taxon>
        <taxon>Basidiomycota</taxon>
        <taxon>Agaricomycotina</taxon>
        <taxon>Agaricomycetes</taxon>
        <taxon>Hymenochaetales</taxon>
        <taxon>Rickenellaceae</taxon>
        <taxon>Rickenella</taxon>
    </lineage>
</organism>
<evidence type="ECO:0000313" key="2">
    <source>
        <dbReference type="Proteomes" id="UP000294933"/>
    </source>
</evidence>
<dbReference type="VEuPathDB" id="FungiDB:BD410DRAFT_124437"/>
<name>A0A4Y7PJK0_9AGAM</name>
<reference evidence="1 2" key="1">
    <citation type="submission" date="2018-06" db="EMBL/GenBank/DDBJ databases">
        <title>A transcriptomic atlas of mushroom development highlights an independent origin of complex multicellularity.</title>
        <authorList>
            <consortium name="DOE Joint Genome Institute"/>
            <person name="Krizsan K."/>
            <person name="Almasi E."/>
            <person name="Merenyi Z."/>
            <person name="Sahu N."/>
            <person name="Viragh M."/>
            <person name="Koszo T."/>
            <person name="Mondo S."/>
            <person name="Kiss B."/>
            <person name="Balint B."/>
            <person name="Kues U."/>
            <person name="Barry K."/>
            <person name="Hegedus J.C."/>
            <person name="Henrissat B."/>
            <person name="Johnson J."/>
            <person name="Lipzen A."/>
            <person name="Ohm R."/>
            <person name="Nagy I."/>
            <person name="Pangilinan J."/>
            <person name="Yan J."/>
            <person name="Xiong Y."/>
            <person name="Grigoriev I.V."/>
            <person name="Hibbett D.S."/>
            <person name="Nagy L.G."/>
        </authorList>
    </citation>
    <scope>NUCLEOTIDE SEQUENCE [LARGE SCALE GENOMIC DNA]</scope>
    <source>
        <strain evidence="1 2">SZMC22713</strain>
    </source>
</reference>
<evidence type="ECO:0000313" key="1">
    <source>
        <dbReference type="EMBL" id="TDL15258.1"/>
    </source>
</evidence>